<feature type="transmembrane region" description="Helical" evidence="7">
    <location>
        <begin position="276"/>
        <end position="298"/>
    </location>
</feature>
<dbReference type="Gene3D" id="3.40.50.300">
    <property type="entry name" value="P-loop containing nucleotide triphosphate hydrolases"/>
    <property type="match status" value="1"/>
</dbReference>
<evidence type="ECO:0000256" key="5">
    <source>
        <dbReference type="ARBA" id="ARBA00022989"/>
    </source>
</evidence>
<comment type="subcellular location">
    <subcellularLocation>
        <location evidence="1">Cell membrane</location>
        <topology evidence="1">Multi-pass membrane protein</topology>
    </subcellularLocation>
</comment>
<feature type="transmembrane region" description="Helical" evidence="7">
    <location>
        <begin position="194"/>
        <end position="213"/>
    </location>
</feature>
<dbReference type="OrthoDB" id="9806127at2"/>
<gene>
    <name evidence="10" type="ORF">MAIT1_00634</name>
</gene>
<dbReference type="Pfam" id="PF00005">
    <property type="entry name" value="ABC_tran"/>
    <property type="match status" value="1"/>
</dbReference>
<evidence type="ECO:0000313" key="10">
    <source>
        <dbReference type="EMBL" id="OSM00182.1"/>
    </source>
</evidence>
<dbReference type="PROSITE" id="PS50929">
    <property type="entry name" value="ABC_TM1F"/>
    <property type="match status" value="1"/>
</dbReference>
<keyword evidence="11" id="KW-1185">Reference proteome</keyword>
<dbReference type="InterPro" id="IPR039421">
    <property type="entry name" value="Type_1_exporter"/>
</dbReference>
<accession>A0A1Y2K1V7</accession>
<sequence>MIKKRHNANDLNFYAKGSFNTPMIRESLRPHWRTFAFTALVSALLGMAQVVGLTAFLPILAVLMGKGVDELAQIPLLGDVLPYLPNDPRAAAGVMLAVLFVVLVGRAVARAEIQLIQQRLMFRIDVHRRAELTAHWLRVPAIMQGRDAVSRLLHMANYDVRNFATGLSSVVTLISAFAQLAIVLGFLALVTWEVMALVLGFMVLFIIPATLFARKLFQAAHRENSAIVSYMQTCLEMIKRTELIRVFHTHRLEMAHLSDSAEAYLPFKFKYLRIRALAPVMVEVGMAVAVVVVLGWHLLFSGNEAAVEHLVLFIGGMAMLAPSLTAANTALGSVSQVVASANRMQEIFDLPSETSPPASEAPKNPETEIAMRVESLTFGYPGVDEPVLQNFSAQFPAGKLTLIFGASGAGKSTLLKVLQGLYAPQQGRVLAHGEDLAQMDPARKRATVLMMPQDLPVFHGTVRENIAYGGGVSDAALDEAVSVARVDEYLGRLPEGLESHVGDGGGLLSGGQRQRLGLARTLAQKPRVLLLDEPTSALDRHLELDVLNHLMDLCEAGTTVIMTTHKVDLAPLADNLVWFADGQLESGAFEQFEKRLEGFRIKRRHKSDDA</sequence>
<dbReference type="SUPFAM" id="SSF52540">
    <property type="entry name" value="P-loop containing nucleoside triphosphate hydrolases"/>
    <property type="match status" value="1"/>
</dbReference>
<dbReference type="InterPro" id="IPR036640">
    <property type="entry name" value="ABC1_TM_sf"/>
</dbReference>
<feature type="transmembrane region" description="Helical" evidence="7">
    <location>
        <begin position="90"/>
        <end position="109"/>
    </location>
</feature>
<dbReference type="CDD" id="cd03228">
    <property type="entry name" value="ABCC_MRP_Like"/>
    <property type="match status" value="1"/>
</dbReference>
<evidence type="ECO:0000256" key="7">
    <source>
        <dbReference type="SAM" id="Phobius"/>
    </source>
</evidence>
<dbReference type="Pfam" id="PF00664">
    <property type="entry name" value="ABC_membrane"/>
    <property type="match status" value="1"/>
</dbReference>
<dbReference type="PROSITE" id="PS50893">
    <property type="entry name" value="ABC_TRANSPORTER_2"/>
    <property type="match status" value="1"/>
</dbReference>
<reference evidence="10 11" key="1">
    <citation type="journal article" date="2016" name="BMC Genomics">
        <title>Combined genomic and structural analyses of a cultured magnetotactic bacterium reveals its niche adaptation to a dynamic environment.</title>
        <authorList>
            <person name="Araujo A.C."/>
            <person name="Morillo V."/>
            <person name="Cypriano J."/>
            <person name="Teixeira L.C."/>
            <person name="Leao P."/>
            <person name="Lyra S."/>
            <person name="Almeida L.G."/>
            <person name="Bazylinski D.A."/>
            <person name="Vasconcellos A.T."/>
            <person name="Abreu F."/>
            <person name="Lins U."/>
        </authorList>
    </citation>
    <scope>NUCLEOTIDE SEQUENCE [LARGE SCALE GENOMIC DNA]</scope>
    <source>
        <strain evidence="10 11">IT-1</strain>
    </source>
</reference>
<dbReference type="InterPro" id="IPR003593">
    <property type="entry name" value="AAA+_ATPase"/>
</dbReference>
<dbReference type="EMBL" id="LVJN01000021">
    <property type="protein sequence ID" value="OSM00182.1"/>
    <property type="molecule type" value="Genomic_DNA"/>
</dbReference>
<dbReference type="RefSeq" id="WP_085446620.1">
    <property type="nucleotide sequence ID" value="NZ_LVJN01000021.1"/>
</dbReference>
<evidence type="ECO:0000259" key="8">
    <source>
        <dbReference type="PROSITE" id="PS50893"/>
    </source>
</evidence>
<dbReference type="GO" id="GO:0005886">
    <property type="term" value="C:plasma membrane"/>
    <property type="evidence" value="ECO:0007669"/>
    <property type="project" value="UniProtKB-SubCell"/>
</dbReference>
<dbReference type="Proteomes" id="UP000194003">
    <property type="component" value="Unassembled WGS sequence"/>
</dbReference>
<keyword evidence="6 7" id="KW-0472">Membrane</keyword>
<dbReference type="AlphaFoldDB" id="A0A1Y2K1V7"/>
<dbReference type="GO" id="GO:0005524">
    <property type="term" value="F:ATP binding"/>
    <property type="evidence" value="ECO:0007669"/>
    <property type="project" value="UniProtKB-KW"/>
</dbReference>
<dbReference type="GO" id="GO:0016887">
    <property type="term" value="F:ATP hydrolysis activity"/>
    <property type="evidence" value="ECO:0007669"/>
    <property type="project" value="InterPro"/>
</dbReference>
<evidence type="ECO:0000313" key="11">
    <source>
        <dbReference type="Proteomes" id="UP000194003"/>
    </source>
</evidence>
<dbReference type="InterPro" id="IPR017871">
    <property type="entry name" value="ABC_transporter-like_CS"/>
</dbReference>
<evidence type="ECO:0000259" key="9">
    <source>
        <dbReference type="PROSITE" id="PS50929"/>
    </source>
</evidence>
<feature type="transmembrane region" description="Helical" evidence="7">
    <location>
        <begin position="310"/>
        <end position="334"/>
    </location>
</feature>
<dbReference type="PANTHER" id="PTHR43394">
    <property type="entry name" value="ATP-DEPENDENT PERMEASE MDL1, MITOCHONDRIAL"/>
    <property type="match status" value="1"/>
</dbReference>
<evidence type="ECO:0000256" key="1">
    <source>
        <dbReference type="ARBA" id="ARBA00004651"/>
    </source>
</evidence>
<keyword evidence="4" id="KW-0067">ATP-binding</keyword>
<dbReference type="PROSITE" id="PS00211">
    <property type="entry name" value="ABC_TRANSPORTER_1"/>
    <property type="match status" value="1"/>
</dbReference>
<dbReference type="GO" id="GO:0015421">
    <property type="term" value="F:ABC-type oligopeptide transporter activity"/>
    <property type="evidence" value="ECO:0007669"/>
    <property type="project" value="TreeGrafter"/>
</dbReference>
<evidence type="ECO:0000256" key="2">
    <source>
        <dbReference type="ARBA" id="ARBA00022692"/>
    </source>
</evidence>
<feature type="domain" description="ABC transmembrane type-1" evidence="9">
    <location>
        <begin position="51"/>
        <end position="346"/>
    </location>
</feature>
<keyword evidence="5 7" id="KW-1133">Transmembrane helix</keyword>
<organism evidence="10 11">
    <name type="scientific">Magnetofaba australis IT-1</name>
    <dbReference type="NCBI Taxonomy" id="1434232"/>
    <lineage>
        <taxon>Bacteria</taxon>
        <taxon>Pseudomonadati</taxon>
        <taxon>Pseudomonadota</taxon>
        <taxon>Magnetococcia</taxon>
        <taxon>Magnetococcales</taxon>
        <taxon>Magnetococcaceae</taxon>
        <taxon>Magnetofaba</taxon>
    </lineage>
</organism>
<evidence type="ECO:0000256" key="4">
    <source>
        <dbReference type="ARBA" id="ARBA00022840"/>
    </source>
</evidence>
<feature type="transmembrane region" description="Helical" evidence="7">
    <location>
        <begin position="163"/>
        <end position="188"/>
    </location>
</feature>
<name>A0A1Y2K1V7_9PROT</name>
<dbReference type="SUPFAM" id="SSF90123">
    <property type="entry name" value="ABC transporter transmembrane region"/>
    <property type="match status" value="1"/>
</dbReference>
<comment type="caution">
    <text evidence="10">The sequence shown here is derived from an EMBL/GenBank/DDBJ whole genome shotgun (WGS) entry which is preliminary data.</text>
</comment>
<dbReference type="InterPro" id="IPR003439">
    <property type="entry name" value="ABC_transporter-like_ATP-bd"/>
</dbReference>
<evidence type="ECO:0000256" key="3">
    <source>
        <dbReference type="ARBA" id="ARBA00022741"/>
    </source>
</evidence>
<dbReference type="SMART" id="SM00382">
    <property type="entry name" value="AAA"/>
    <property type="match status" value="1"/>
</dbReference>
<dbReference type="STRING" id="1434232.MAIT1_00634"/>
<dbReference type="InterPro" id="IPR027417">
    <property type="entry name" value="P-loop_NTPase"/>
</dbReference>
<keyword evidence="3" id="KW-0547">Nucleotide-binding</keyword>
<proteinExistence type="predicted"/>
<dbReference type="PANTHER" id="PTHR43394:SF1">
    <property type="entry name" value="ATP-BINDING CASSETTE SUB-FAMILY B MEMBER 10, MITOCHONDRIAL"/>
    <property type="match status" value="1"/>
</dbReference>
<protein>
    <submittedName>
        <fullName evidence="10">Putative type I secretion system ATPase</fullName>
    </submittedName>
</protein>
<dbReference type="InterPro" id="IPR011527">
    <property type="entry name" value="ABC1_TM_dom"/>
</dbReference>
<dbReference type="Gene3D" id="1.20.1560.10">
    <property type="entry name" value="ABC transporter type 1, transmembrane domain"/>
    <property type="match status" value="1"/>
</dbReference>
<evidence type="ECO:0000256" key="6">
    <source>
        <dbReference type="ARBA" id="ARBA00023136"/>
    </source>
</evidence>
<keyword evidence="2 7" id="KW-0812">Transmembrane</keyword>
<feature type="domain" description="ABC transporter" evidence="8">
    <location>
        <begin position="371"/>
        <end position="606"/>
    </location>
</feature>
<feature type="transmembrane region" description="Helical" evidence="7">
    <location>
        <begin position="35"/>
        <end position="61"/>
    </location>
</feature>